<proteinExistence type="predicted"/>
<reference evidence="1" key="1">
    <citation type="submission" date="2023-04" db="EMBL/GenBank/DDBJ databases">
        <title>A chromosome-level genome assembly of the parasitoid wasp Eretmocerus hayati.</title>
        <authorList>
            <person name="Zhong Y."/>
            <person name="Liu S."/>
            <person name="Liu Y."/>
        </authorList>
    </citation>
    <scope>NUCLEOTIDE SEQUENCE</scope>
    <source>
        <strain evidence="1">ZJU_SS_LIU_2023</strain>
    </source>
</reference>
<sequence length="329" mass="38579">MNVNRSLRHSFFNSHTARKEFNAELDFFKTKLLQIEIEDLNIHSEYLIKEKTKIENQIKQTFPSSIADSIAMKRRNNDNRYKRRLDLQPHRKFQHHLKKLNHDSGNVSIEECKASLPSQMIVDNCFKNLSDLGTPRNITGIVSLSPKFSYSTELTESAIDKTIKNVESILESYSSDEEISDGIRCNVNKSLNSHSKRKTEHIKFSDRVFPQKVQAAKIFSKENDVLFTEAYEGNVTEIHIEEKCMIYFQVKRREKCVREFLSIVEESQDERDNPNHAIFQHTSQNNHNFDFQNPELLDVEPHWRKRIIPEMININMQDNPLNVIQDAQN</sequence>
<evidence type="ECO:0000313" key="2">
    <source>
        <dbReference type="Proteomes" id="UP001239111"/>
    </source>
</evidence>
<name>A0ACC2PRY5_9HYME</name>
<protein>
    <submittedName>
        <fullName evidence="1">Uncharacterized protein</fullName>
    </submittedName>
</protein>
<gene>
    <name evidence="1" type="ORF">QAD02_021147</name>
</gene>
<dbReference type="EMBL" id="CM056741">
    <property type="protein sequence ID" value="KAJ8685354.1"/>
    <property type="molecule type" value="Genomic_DNA"/>
</dbReference>
<comment type="caution">
    <text evidence="1">The sequence shown here is derived from an EMBL/GenBank/DDBJ whole genome shotgun (WGS) entry which is preliminary data.</text>
</comment>
<keyword evidence="2" id="KW-1185">Reference proteome</keyword>
<accession>A0ACC2PRY5</accession>
<organism evidence="1 2">
    <name type="scientific">Eretmocerus hayati</name>
    <dbReference type="NCBI Taxonomy" id="131215"/>
    <lineage>
        <taxon>Eukaryota</taxon>
        <taxon>Metazoa</taxon>
        <taxon>Ecdysozoa</taxon>
        <taxon>Arthropoda</taxon>
        <taxon>Hexapoda</taxon>
        <taxon>Insecta</taxon>
        <taxon>Pterygota</taxon>
        <taxon>Neoptera</taxon>
        <taxon>Endopterygota</taxon>
        <taxon>Hymenoptera</taxon>
        <taxon>Apocrita</taxon>
        <taxon>Proctotrupomorpha</taxon>
        <taxon>Chalcidoidea</taxon>
        <taxon>Aphelinidae</taxon>
        <taxon>Aphelininae</taxon>
        <taxon>Eretmocerus</taxon>
    </lineage>
</organism>
<dbReference type="Proteomes" id="UP001239111">
    <property type="component" value="Chromosome 1"/>
</dbReference>
<evidence type="ECO:0000313" key="1">
    <source>
        <dbReference type="EMBL" id="KAJ8685354.1"/>
    </source>
</evidence>